<reference evidence="4" key="1">
    <citation type="journal article" date="2017" name="Plant J.">
        <title>The pomegranate (Punica granatum L.) genome and the genomics of punicalagin biosynthesis.</title>
        <authorList>
            <person name="Qin G."/>
            <person name="Xu C."/>
            <person name="Ming R."/>
            <person name="Tang H."/>
            <person name="Guyot R."/>
            <person name="Kramer E.M."/>
            <person name="Hu Y."/>
            <person name="Yi X."/>
            <person name="Qi Y."/>
            <person name="Xu X."/>
            <person name="Gao Z."/>
            <person name="Pan H."/>
            <person name="Jian J."/>
            <person name="Tian Y."/>
            <person name="Yue Z."/>
            <person name="Xu Y."/>
        </authorList>
    </citation>
    <scope>NUCLEOTIDE SEQUENCE [LARGE SCALE GENOMIC DNA]</scope>
    <source>
        <strain evidence="4">cv. Dabenzi</strain>
    </source>
</reference>
<sequence>MLVRLSSGKTQAFDMRETAPSLASENMYGGNLTLKASGALSIAVPGELAGLHEAWRQYGKLPWKRLVSPAEHLARNGFKISPYLHMQMSTNEDGILADKGLREIFTSNGHLLGVGDICRNRRLAETLKKISQFGIGPLYNGSVGFNLVRDIRKLGGIISMDDLRSYRFEAREPTAASVLGLEILGMPPASSGGAAMILILNILSLYGFPSGISGSLGVHRTIEALKHAFAVKMNLGDPEYVNISAAFSDMMSVSFAKELKKTIYDNMTFSPGHYGGRWNQIHDHGTSHISVIDRECNAVSMTSTAISYFGA</sequence>
<gene>
    <name evidence="3" type="ORF">CDL15_Pgr017103</name>
</gene>
<dbReference type="InterPro" id="IPR000101">
    <property type="entry name" value="GGT_peptidase"/>
</dbReference>
<dbReference type="GO" id="GO:0005886">
    <property type="term" value="C:plasma membrane"/>
    <property type="evidence" value="ECO:0007669"/>
    <property type="project" value="TreeGrafter"/>
</dbReference>
<accession>A0A218VYX4</accession>
<dbReference type="FunFam" id="1.10.246.130:FF:000001">
    <property type="entry name" value="Gamma-glutamyltransferase 5 isoform 1"/>
    <property type="match status" value="1"/>
</dbReference>
<dbReference type="InterPro" id="IPR029055">
    <property type="entry name" value="Ntn_hydrolases_N"/>
</dbReference>
<dbReference type="Gene3D" id="3.60.20.40">
    <property type="match status" value="1"/>
</dbReference>
<organism evidence="3 4">
    <name type="scientific">Punica granatum</name>
    <name type="common">Pomegranate</name>
    <dbReference type="NCBI Taxonomy" id="22663"/>
    <lineage>
        <taxon>Eukaryota</taxon>
        <taxon>Viridiplantae</taxon>
        <taxon>Streptophyta</taxon>
        <taxon>Embryophyta</taxon>
        <taxon>Tracheophyta</taxon>
        <taxon>Spermatophyta</taxon>
        <taxon>Magnoliopsida</taxon>
        <taxon>eudicotyledons</taxon>
        <taxon>Gunneridae</taxon>
        <taxon>Pentapetalae</taxon>
        <taxon>rosids</taxon>
        <taxon>malvids</taxon>
        <taxon>Myrtales</taxon>
        <taxon>Lythraceae</taxon>
        <taxon>Punica</taxon>
    </lineage>
</organism>
<dbReference type="InterPro" id="IPR043138">
    <property type="entry name" value="GGT_lsub"/>
</dbReference>
<evidence type="ECO:0000313" key="3">
    <source>
        <dbReference type="EMBL" id="OWM65606.1"/>
    </source>
</evidence>
<dbReference type="GO" id="GO:0006751">
    <property type="term" value="P:glutathione catabolic process"/>
    <property type="evidence" value="ECO:0007669"/>
    <property type="project" value="InterPro"/>
</dbReference>
<dbReference type="Proteomes" id="UP000197138">
    <property type="component" value="Unassembled WGS sequence"/>
</dbReference>
<evidence type="ECO:0008006" key="5">
    <source>
        <dbReference type="Google" id="ProtNLM"/>
    </source>
</evidence>
<dbReference type="PANTHER" id="PTHR11686">
    <property type="entry name" value="GAMMA GLUTAMYL TRANSPEPTIDASE"/>
    <property type="match status" value="1"/>
</dbReference>
<evidence type="ECO:0000313" key="4">
    <source>
        <dbReference type="Proteomes" id="UP000197138"/>
    </source>
</evidence>
<dbReference type="InterPro" id="IPR043137">
    <property type="entry name" value="GGT_ssub_C"/>
</dbReference>
<dbReference type="GO" id="GO:0036374">
    <property type="term" value="F:glutathione hydrolase activity"/>
    <property type="evidence" value="ECO:0007669"/>
    <property type="project" value="InterPro"/>
</dbReference>
<feature type="active site" description="Nucleophile" evidence="1">
    <location>
        <position position="286"/>
    </location>
</feature>
<dbReference type="SUPFAM" id="SSF56235">
    <property type="entry name" value="N-terminal nucleophile aminohydrolases (Ntn hydrolases)"/>
    <property type="match status" value="1"/>
</dbReference>
<dbReference type="PANTHER" id="PTHR11686:SF34">
    <property type="entry name" value="GLUTATHIONE HYDROLASE 1-RELATED"/>
    <property type="match status" value="1"/>
</dbReference>
<protein>
    <recommendedName>
        <fullName evidence="5">Gamma-glutamyltranspeptidase 1-like</fullName>
    </recommendedName>
</protein>
<evidence type="ECO:0000256" key="2">
    <source>
        <dbReference type="PIRSR" id="PIRSR600101-2"/>
    </source>
</evidence>
<name>A0A218VYX4_PUNGR</name>
<feature type="binding site" evidence="2">
    <location>
        <position position="16"/>
    </location>
    <ligand>
        <name>L-glutamate</name>
        <dbReference type="ChEBI" id="CHEBI:29985"/>
    </ligand>
</feature>
<dbReference type="Pfam" id="PF01019">
    <property type="entry name" value="G_glu_transpept"/>
    <property type="match status" value="1"/>
</dbReference>
<dbReference type="PRINTS" id="PR01210">
    <property type="entry name" value="GGTRANSPTASE"/>
</dbReference>
<evidence type="ECO:0000256" key="1">
    <source>
        <dbReference type="PIRSR" id="PIRSR600101-1"/>
    </source>
</evidence>
<proteinExistence type="predicted"/>
<comment type="caution">
    <text evidence="3">The sequence shown here is derived from an EMBL/GenBank/DDBJ whole genome shotgun (WGS) entry which is preliminary data.</text>
</comment>
<dbReference type="AlphaFoldDB" id="A0A218VYX4"/>
<dbReference type="EMBL" id="MTKT01005569">
    <property type="protein sequence ID" value="OWM65606.1"/>
    <property type="molecule type" value="Genomic_DNA"/>
</dbReference>
<dbReference type="Gene3D" id="1.10.246.130">
    <property type="match status" value="1"/>
</dbReference>